<evidence type="ECO:0000313" key="1">
    <source>
        <dbReference type="EnsemblMetazoa" id="AMIN007401-PA"/>
    </source>
</evidence>
<dbReference type="AlphaFoldDB" id="A0A182WAM3"/>
<dbReference type="VEuPathDB" id="VectorBase:AMIN007401"/>
<dbReference type="EnsemblMetazoa" id="AMIN007401-RA">
    <property type="protein sequence ID" value="AMIN007401-PA"/>
    <property type="gene ID" value="AMIN007401"/>
</dbReference>
<organism evidence="1 2">
    <name type="scientific">Anopheles minimus</name>
    <dbReference type="NCBI Taxonomy" id="112268"/>
    <lineage>
        <taxon>Eukaryota</taxon>
        <taxon>Metazoa</taxon>
        <taxon>Ecdysozoa</taxon>
        <taxon>Arthropoda</taxon>
        <taxon>Hexapoda</taxon>
        <taxon>Insecta</taxon>
        <taxon>Pterygota</taxon>
        <taxon>Neoptera</taxon>
        <taxon>Endopterygota</taxon>
        <taxon>Diptera</taxon>
        <taxon>Nematocera</taxon>
        <taxon>Culicoidea</taxon>
        <taxon>Culicidae</taxon>
        <taxon>Anophelinae</taxon>
        <taxon>Anopheles</taxon>
    </lineage>
</organism>
<dbReference type="Proteomes" id="UP000075920">
    <property type="component" value="Unassembled WGS sequence"/>
</dbReference>
<sequence>MIVITFLASLIHCTLHYDFPPEPADLIFL</sequence>
<protein>
    <submittedName>
        <fullName evidence="1">Uncharacterized protein</fullName>
    </submittedName>
</protein>
<accession>A0A182WAM3</accession>
<reference evidence="1" key="2">
    <citation type="submission" date="2020-05" db="UniProtKB">
        <authorList>
            <consortium name="EnsemblMetazoa"/>
        </authorList>
    </citation>
    <scope>IDENTIFICATION</scope>
    <source>
        <strain evidence="1">MINIMUS1</strain>
    </source>
</reference>
<keyword evidence="2" id="KW-1185">Reference proteome</keyword>
<proteinExistence type="predicted"/>
<reference evidence="2" key="1">
    <citation type="submission" date="2013-03" db="EMBL/GenBank/DDBJ databases">
        <title>The Genome Sequence of Anopheles minimus MINIMUS1.</title>
        <authorList>
            <consortium name="The Broad Institute Genomics Platform"/>
            <person name="Neafsey D.E."/>
            <person name="Walton C."/>
            <person name="Walker B."/>
            <person name="Young S.K."/>
            <person name="Zeng Q."/>
            <person name="Gargeya S."/>
            <person name="Fitzgerald M."/>
            <person name="Haas B."/>
            <person name="Abouelleil A."/>
            <person name="Allen A.W."/>
            <person name="Alvarado L."/>
            <person name="Arachchi H.M."/>
            <person name="Berlin A.M."/>
            <person name="Chapman S.B."/>
            <person name="Gainer-Dewar J."/>
            <person name="Goldberg J."/>
            <person name="Griggs A."/>
            <person name="Gujja S."/>
            <person name="Hansen M."/>
            <person name="Howarth C."/>
            <person name="Imamovic A."/>
            <person name="Ireland A."/>
            <person name="Larimer J."/>
            <person name="McCowan C."/>
            <person name="Murphy C."/>
            <person name="Pearson M."/>
            <person name="Poon T.W."/>
            <person name="Priest M."/>
            <person name="Roberts A."/>
            <person name="Saif S."/>
            <person name="Shea T."/>
            <person name="Sisk P."/>
            <person name="Sykes S."/>
            <person name="Wortman J."/>
            <person name="Nusbaum C."/>
            <person name="Birren B."/>
        </authorList>
    </citation>
    <scope>NUCLEOTIDE SEQUENCE [LARGE SCALE GENOMIC DNA]</scope>
    <source>
        <strain evidence="2">MINIMUS1</strain>
    </source>
</reference>
<name>A0A182WAM3_9DIPT</name>
<evidence type="ECO:0000313" key="2">
    <source>
        <dbReference type="Proteomes" id="UP000075920"/>
    </source>
</evidence>